<evidence type="ECO:0000256" key="5">
    <source>
        <dbReference type="ARBA" id="ARBA00022490"/>
    </source>
</evidence>
<feature type="domain" description="Mannose-1-phosphate guanyltransferase C-terminal" evidence="20">
    <location>
        <begin position="267"/>
        <end position="356"/>
    </location>
</feature>
<evidence type="ECO:0000256" key="1">
    <source>
        <dbReference type="ARBA" id="ARBA00001946"/>
    </source>
</evidence>
<evidence type="ECO:0000256" key="3">
    <source>
        <dbReference type="ARBA" id="ARBA00007707"/>
    </source>
</evidence>
<dbReference type="EMBL" id="UOFL01000171">
    <property type="protein sequence ID" value="VAW79046.1"/>
    <property type="molecule type" value="Genomic_DNA"/>
</dbReference>
<evidence type="ECO:0000256" key="18">
    <source>
        <dbReference type="SAM" id="MobiDB-lite"/>
    </source>
</evidence>
<evidence type="ECO:0000256" key="10">
    <source>
        <dbReference type="ARBA" id="ARBA00022842"/>
    </source>
</evidence>
<evidence type="ECO:0000256" key="9">
    <source>
        <dbReference type="ARBA" id="ARBA00022737"/>
    </source>
</evidence>
<dbReference type="GO" id="GO:0009252">
    <property type="term" value="P:peptidoglycan biosynthetic process"/>
    <property type="evidence" value="ECO:0007669"/>
    <property type="project" value="UniProtKB-KW"/>
</dbReference>
<dbReference type="Pfam" id="PF00132">
    <property type="entry name" value="Hexapep"/>
    <property type="match status" value="1"/>
</dbReference>
<dbReference type="InterPro" id="IPR025877">
    <property type="entry name" value="MobA-like_NTP_Trfase"/>
</dbReference>
<dbReference type="CDD" id="cd03353">
    <property type="entry name" value="LbH_GlmU_C"/>
    <property type="match status" value="1"/>
</dbReference>
<dbReference type="InterPro" id="IPR001451">
    <property type="entry name" value="Hexapep"/>
</dbReference>
<dbReference type="GO" id="GO:0071555">
    <property type="term" value="P:cell wall organization"/>
    <property type="evidence" value="ECO:0007669"/>
    <property type="project" value="UniProtKB-KW"/>
</dbReference>
<evidence type="ECO:0000256" key="2">
    <source>
        <dbReference type="ARBA" id="ARBA00004496"/>
    </source>
</evidence>
<reference evidence="21" key="1">
    <citation type="submission" date="2018-06" db="EMBL/GenBank/DDBJ databases">
        <authorList>
            <person name="Zhirakovskaya E."/>
        </authorList>
    </citation>
    <scope>NUCLEOTIDE SEQUENCE</scope>
</reference>
<keyword evidence="12" id="KW-0573">Peptidoglycan synthesis</keyword>
<dbReference type="EC" id="2.3.1.157" evidence="21"/>
<dbReference type="InterPro" id="IPR050065">
    <property type="entry name" value="GlmU-like"/>
</dbReference>
<dbReference type="GO" id="GO:0003977">
    <property type="term" value="F:UDP-N-acetylglucosamine diphosphorylase activity"/>
    <property type="evidence" value="ECO:0007669"/>
    <property type="project" value="UniProtKB-EC"/>
</dbReference>
<comment type="subcellular location">
    <subcellularLocation>
        <location evidence="2">Cytoplasm</location>
    </subcellularLocation>
</comment>
<dbReference type="GO" id="GO:0000287">
    <property type="term" value="F:magnesium ion binding"/>
    <property type="evidence" value="ECO:0007669"/>
    <property type="project" value="InterPro"/>
</dbReference>
<dbReference type="SUPFAM" id="SSF51161">
    <property type="entry name" value="Trimeric LpxA-like enzymes"/>
    <property type="match status" value="1"/>
</dbReference>
<dbReference type="GO" id="GO:0005737">
    <property type="term" value="C:cytoplasm"/>
    <property type="evidence" value="ECO:0007669"/>
    <property type="project" value="UniProtKB-SubCell"/>
</dbReference>
<dbReference type="Pfam" id="PF25087">
    <property type="entry name" value="GMPPB_C"/>
    <property type="match status" value="1"/>
</dbReference>
<dbReference type="GO" id="GO:0000902">
    <property type="term" value="P:cell morphogenesis"/>
    <property type="evidence" value="ECO:0007669"/>
    <property type="project" value="InterPro"/>
</dbReference>
<comment type="similarity">
    <text evidence="3">In the C-terminal section; belongs to the transferase hexapeptide repeat family.</text>
</comment>
<gene>
    <name evidence="21" type="ORF">MNBD_GAMMA12-358</name>
</gene>
<evidence type="ECO:0000256" key="12">
    <source>
        <dbReference type="ARBA" id="ARBA00022984"/>
    </source>
</evidence>
<feature type="compositionally biased region" description="Polar residues" evidence="18">
    <location>
        <begin position="426"/>
        <end position="449"/>
    </location>
</feature>
<keyword evidence="7 21" id="KW-0548">Nucleotidyltransferase</keyword>
<sequence length="458" mass="49556">MPFDKDSLNIVILAAGKGTRMKSNLPKVMHPLAGKPLVQHCYDTARDISTGPIQIIYGHGGEFVRESLSDLSVTWVEQVEQLGTGHAVQQAVPNISDEHTVLVLYGDVPLLNAETLTVLVGQVHASSMALLTVSLDDPSGYGRIVRDAHENVKRIVEHKDASDAEKLITEINTGILAVQGRWLKKWLSELESDNSQGEYYLTDIIEMAVNDSVTVTTCAPSTVAEILGVNDKKQLAYLERIYQRQQADRLMEQGVTLHDPARFDVRGTITTGTDVSIDANVIIEGNVVLGDRVTISANCHLKDVIIKDDVIVLPNSVLDDAVIGAACRIGPFARIRPGTVLAENINIGNYVEVKKSDIAKGSKVNHLSYIGDTSIGSNVNIGAGTITCNYDGVNKSRTIIEDDVFVGSDTQLVAPVTVKSGSTIGAGSTITKDTPENELTLSRSKQQTIKGWKRPVKQ</sequence>
<evidence type="ECO:0000256" key="7">
    <source>
        <dbReference type="ARBA" id="ARBA00022695"/>
    </source>
</evidence>
<feature type="region of interest" description="Disordered" evidence="18">
    <location>
        <begin position="426"/>
        <end position="458"/>
    </location>
</feature>
<evidence type="ECO:0000256" key="6">
    <source>
        <dbReference type="ARBA" id="ARBA00022679"/>
    </source>
</evidence>
<keyword evidence="10" id="KW-0460">Magnesium</keyword>
<evidence type="ECO:0000259" key="20">
    <source>
        <dbReference type="Pfam" id="PF25087"/>
    </source>
</evidence>
<keyword evidence="11" id="KW-0133">Cell shape</keyword>
<evidence type="ECO:0000256" key="16">
    <source>
        <dbReference type="ARBA" id="ARBA00048247"/>
    </source>
</evidence>
<evidence type="ECO:0000313" key="21">
    <source>
        <dbReference type="EMBL" id="VAW79046.1"/>
    </source>
</evidence>
<evidence type="ECO:0000256" key="4">
    <source>
        <dbReference type="ARBA" id="ARBA00007947"/>
    </source>
</evidence>
<dbReference type="InterPro" id="IPR011004">
    <property type="entry name" value="Trimer_LpxA-like_sf"/>
</dbReference>
<keyword evidence="9" id="KW-0677">Repeat</keyword>
<dbReference type="InterPro" id="IPR029044">
    <property type="entry name" value="Nucleotide-diphossugar_trans"/>
</dbReference>
<proteinExistence type="inferred from homology"/>
<keyword evidence="5" id="KW-0963">Cytoplasm</keyword>
<dbReference type="NCBIfam" id="TIGR01173">
    <property type="entry name" value="glmU"/>
    <property type="match status" value="1"/>
</dbReference>
<dbReference type="CDD" id="cd02540">
    <property type="entry name" value="GT2_GlmU_N_bac"/>
    <property type="match status" value="1"/>
</dbReference>
<keyword evidence="14 21" id="KW-0012">Acyltransferase</keyword>
<keyword evidence="8" id="KW-0479">Metal-binding</keyword>
<evidence type="ECO:0000256" key="13">
    <source>
        <dbReference type="ARBA" id="ARBA00023268"/>
    </source>
</evidence>
<comment type="cofactor">
    <cofactor evidence="1">
        <name>Mg(2+)</name>
        <dbReference type="ChEBI" id="CHEBI:18420"/>
    </cofactor>
</comment>
<dbReference type="Gene3D" id="2.160.10.10">
    <property type="entry name" value="Hexapeptide repeat proteins"/>
    <property type="match status" value="1"/>
</dbReference>
<dbReference type="GO" id="GO:0019134">
    <property type="term" value="F:glucosamine-1-phosphate N-acetyltransferase activity"/>
    <property type="evidence" value="ECO:0007669"/>
    <property type="project" value="UniProtKB-EC"/>
</dbReference>
<dbReference type="InterPro" id="IPR005882">
    <property type="entry name" value="Bifunctional_GlmU"/>
</dbReference>
<evidence type="ECO:0000256" key="15">
    <source>
        <dbReference type="ARBA" id="ARBA00023316"/>
    </source>
</evidence>
<keyword evidence="15" id="KW-0961">Cell wall biogenesis/degradation</keyword>
<keyword evidence="6 21" id="KW-0808">Transferase</keyword>
<evidence type="ECO:0000256" key="17">
    <source>
        <dbReference type="ARBA" id="ARBA00048493"/>
    </source>
</evidence>
<dbReference type="PANTHER" id="PTHR43584:SF3">
    <property type="entry name" value="BIFUNCTIONAL PROTEIN GLMU"/>
    <property type="match status" value="1"/>
</dbReference>
<evidence type="ECO:0000256" key="11">
    <source>
        <dbReference type="ARBA" id="ARBA00022960"/>
    </source>
</evidence>
<evidence type="ECO:0000259" key="19">
    <source>
        <dbReference type="Pfam" id="PF12804"/>
    </source>
</evidence>
<name>A0A3B0ZEB1_9ZZZZ</name>
<dbReference type="GO" id="GO:0006048">
    <property type="term" value="P:UDP-N-acetylglucosamine biosynthetic process"/>
    <property type="evidence" value="ECO:0007669"/>
    <property type="project" value="InterPro"/>
</dbReference>
<dbReference type="Gene3D" id="3.90.550.10">
    <property type="entry name" value="Spore Coat Polysaccharide Biosynthesis Protein SpsA, Chain A"/>
    <property type="match status" value="1"/>
</dbReference>
<accession>A0A3B0ZEB1</accession>
<dbReference type="InterPro" id="IPR056729">
    <property type="entry name" value="GMPPB_C"/>
</dbReference>
<comment type="catalytic activity">
    <reaction evidence="16">
        <text>alpha-D-glucosamine 1-phosphate + acetyl-CoA = N-acetyl-alpha-D-glucosamine 1-phosphate + CoA + H(+)</text>
        <dbReference type="Rhea" id="RHEA:13725"/>
        <dbReference type="ChEBI" id="CHEBI:15378"/>
        <dbReference type="ChEBI" id="CHEBI:57287"/>
        <dbReference type="ChEBI" id="CHEBI:57288"/>
        <dbReference type="ChEBI" id="CHEBI:57776"/>
        <dbReference type="ChEBI" id="CHEBI:58516"/>
        <dbReference type="EC" id="2.3.1.157"/>
    </reaction>
</comment>
<dbReference type="AlphaFoldDB" id="A0A3B0ZEB1"/>
<feature type="domain" description="MobA-like NTP transferase" evidence="19">
    <location>
        <begin position="11"/>
        <end position="131"/>
    </location>
</feature>
<keyword evidence="13" id="KW-0511">Multifunctional enzyme</keyword>
<evidence type="ECO:0000256" key="8">
    <source>
        <dbReference type="ARBA" id="ARBA00022723"/>
    </source>
</evidence>
<dbReference type="InterPro" id="IPR038009">
    <property type="entry name" value="GlmU_C_LbH"/>
</dbReference>
<dbReference type="Pfam" id="PF12804">
    <property type="entry name" value="NTP_transf_3"/>
    <property type="match status" value="1"/>
</dbReference>
<dbReference type="HAMAP" id="MF_01631">
    <property type="entry name" value="GlmU"/>
    <property type="match status" value="1"/>
</dbReference>
<dbReference type="PANTHER" id="PTHR43584">
    <property type="entry name" value="NUCLEOTIDYL TRANSFERASE"/>
    <property type="match status" value="1"/>
</dbReference>
<dbReference type="GO" id="GO:0008360">
    <property type="term" value="P:regulation of cell shape"/>
    <property type="evidence" value="ECO:0007669"/>
    <property type="project" value="UniProtKB-KW"/>
</dbReference>
<comment type="similarity">
    <text evidence="4">In the N-terminal section; belongs to the N-acetylglucosamine-1-phosphate uridyltransferase family.</text>
</comment>
<evidence type="ECO:0000256" key="14">
    <source>
        <dbReference type="ARBA" id="ARBA00023315"/>
    </source>
</evidence>
<dbReference type="EC" id="2.7.7.23" evidence="21"/>
<organism evidence="21">
    <name type="scientific">hydrothermal vent metagenome</name>
    <dbReference type="NCBI Taxonomy" id="652676"/>
    <lineage>
        <taxon>unclassified sequences</taxon>
        <taxon>metagenomes</taxon>
        <taxon>ecological metagenomes</taxon>
    </lineage>
</organism>
<comment type="catalytic activity">
    <reaction evidence="17">
        <text>N-acetyl-alpha-D-glucosamine 1-phosphate + UTP + H(+) = UDP-N-acetyl-alpha-D-glucosamine + diphosphate</text>
        <dbReference type="Rhea" id="RHEA:13509"/>
        <dbReference type="ChEBI" id="CHEBI:15378"/>
        <dbReference type="ChEBI" id="CHEBI:33019"/>
        <dbReference type="ChEBI" id="CHEBI:46398"/>
        <dbReference type="ChEBI" id="CHEBI:57705"/>
        <dbReference type="ChEBI" id="CHEBI:57776"/>
        <dbReference type="EC" id="2.7.7.23"/>
    </reaction>
</comment>
<dbReference type="SUPFAM" id="SSF53448">
    <property type="entry name" value="Nucleotide-diphospho-sugar transferases"/>
    <property type="match status" value="1"/>
</dbReference>
<protein>
    <submittedName>
        <fullName evidence="21">N-acetylglucosamine-1-phosphate uridyltransferase / Glucosamine-1-phosphate N-acetyltransferase</fullName>
        <ecNumber evidence="21">2.3.1.157</ecNumber>
        <ecNumber evidence="21">2.7.7.23</ecNumber>
    </submittedName>
</protein>